<dbReference type="Gene3D" id="3.20.20.80">
    <property type="entry name" value="Glycosidases"/>
    <property type="match status" value="1"/>
</dbReference>
<dbReference type="InterPro" id="IPR050347">
    <property type="entry name" value="Bact_Beta-galactosidase"/>
</dbReference>
<keyword evidence="5" id="KW-0326">Glycosidase</keyword>
<evidence type="ECO:0000256" key="1">
    <source>
        <dbReference type="ARBA" id="ARBA00001412"/>
    </source>
</evidence>
<dbReference type="InterPro" id="IPR006104">
    <property type="entry name" value="Glyco_hydro_2_N"/>
</dbReference>
<comment type="caution">
    <text evidence="8">The sequence shown here is derived from an EMBL/GenBank/DDBJ whole genome shotgun (WGS) entry which is preliminary data.</text>
</comment>
<evidence type="ECO:0000256" key="5">
    <source>
        <dbReference type="ARBA" id="ARBA00023295"/>
    </source>
</evidence>
<dbReference type="InterPro" id="IPR017853">
    <property type="entry name" value="GH"/>
</dbReference>
<feature type="domain" description="Glycoside hydrolase family 2 catalytic" evidence="6">
    <location>
        <begin position="203"/>
        <end position="349"/>
    </location>
</feature>
<reference evidence="8" key="1">
    <citation type="journal article" date="2020" name="BMC Genomics">
        <title>Correction to: Identification and distribution of gene clusters required for synthesis of sphingolipid metabolism inhibitors in diverse species of the filamentous fungus Fusarium.</title>
        <authorList>
            <person name="Kim H.S."/>
            <person name="Lohmar J.M."/>
            <person name="Busman M."/>
            <person name="Brown D.W."/>
            <person name="Naumann T.A."/>
            <person name="Divon H.H."/>
            <person name="Lysoe E."/>
            <person name="Uhlig S."/>
            <person name="Proctor R.H."/>
        </authorList>
    </citation>
    <scope>NUCLEOTIDE SEQUENCE</scope>
    <source>
        <strain evidence="8">NRRL 45417</strain>
    </source>
</reference>
<dbReference type="SUPFAM" id="SSF49303">
    <property type="entry name" value="beta-Galactosidase/glucuronidase domain"/>
    <property type="match status" value="1"/>
</dbReference>
<dbReference type="EC" id="3.2.1.23" evidence="3"/>
<dbReference type="PRINTS" id="PR00132">
    <property type="entry name" value="GLHYDRLASE2"/>
</dbReference>
<dbReference type="OrthoDB" id="408320at2759"/>
<reference evidence="8" key="2">
    <citation type="submission" date="2020-05" db="EMBL/GenBank/DDBJ databases">
        <authorList>
            <person name="Kim H.-S."/>
            <person name="Proctor R.H."/>
            <person name="Brown D.W."/>
        </authorList>
    </citation>
    <scope>NUCLEOTIDE SEQUENCE</scope>
    <source>
        <strain evidence="8">NRRL 45417</strain>
    </source>
</reference>
<name>A0A8H4SVG9_9HYPO</name>
<proteinExistence type="inferred from homology"/>
<feature type="domain" description="Glycosyl hydrolases family 2 sugar binding" evidence="7">
    <location>
        <begin position="7"/>
        <end position="115"/>
    </location>
</feature>
<evidence type="ECO:0000256" key="3">
    <source>
        <dbReference type="ARBA" id="ARBA00012756"/>
    </source>
</evidence>
<dbReference type="PROSITE" id="PS00608">
    <property type="entry name" value="GLYCOSYL_HYDROL_F2_2"/>
    <property type="match status" value="1"/>
</dbReference>
<dbReference type="SUPFAM" id="SSF49785">
    <property type="entry name" value="Galactose-binding domain-like"/>
    <property type="match status" value="1"/>
</dbReference>
<dbReference type="SUPFAM" id="SSF51445">
    <property type="entry name" value="(Trans)glycosidases"/>
    <property type="match status" value="1"/>
</dbReference>
<dbReference type="PANTHER" id="PTHR46323:SF2">
    <property type="entry name" value="BETA-GALACTOSIDASE"/>
    <property type="match status" value="1"/>
</dbReference>
<dbReference type="InterPro" id="IPR006103">
    <property type="entry name" value="Glyco_hydro_2_cat"/>
</dbReference>
<dbReference type="PANTHER" id="PTHR46323">
    <property type="entry name" value="BETA-GALACTOSIDASE"/>
    <property type="match status" value="1"/>
</dbReference>
<evidence type="ECO:0000256" key="4">
    <source>
        <dbReference type="ARBA" id="ARBA00022801"/>
    </source>
</evidence>
<dbReference type="Pfam" id="PF02836">
    <property type="entry name" value="Glyco_hydro_2_C"/>
    <property type="match status" value="1"/>
</dbReference>
<sequence length="349" mass="40002">MSQECGSQGYGHPHYTNIYYPFSVTPPNVSYLNPIGSYWRQFGVSEDAFHVWVNGEEVGYGQESRNPSEFDIRDYVTSGQVNYLAVRVYQWSDGSYIEDQDQWWLSGIFRSVYLLPFSESSIIDFQFDSESSDSFDEGSFKVNVAIQGKEGDLAINLLSPNGSAVDERKGSSPDIYEKKLSGDDFRIWSAETPNFQKVGLRRVEMKGSNFYVNGKPIIIYGVNRHEYHHLTGRTVSYENMRKDLKRSNINAIRTAHQPPHPDFFDVADELGFYVIAESDFECHGFGSIEETEGEAAEWLSNNPDWEEAYVDRARQLVVRFKNHASIIIWSLGNECFYGRNHAAMSKWIK</sequence>
<dbReference type="InterPro" id="IPR006101">
    <property type="entry name" value="Glyco_hydro_2"/>
</dbReference>
<dbReference type="AlphaFoldDB" id="A0A8H4SVG9"/>
<dbReference type="InterPro" id="IPR036156">
    <property type="entry name" value="Beta-gal/glucu_dom_sf"/>
</dbReference>
<dbReference type="GO" id="GO:0004565">
    <property type="term" value="F:beta-galactosidase activity"/>
    <property type="evidence" value="ECO:0007669"/>
    <property type="project" value="UniProtKB-EC"/>
</dbReference>
<evidence type="ECO:0000259" key="7">
    <source>
        <dbReference type="Pfam" id="PF02837"/>
    </source>
</evidence>
<keyword evidence="4" id="KW-0378">Hydrolase</keyword>
<dbReference type="Gene3D" id="2.60.120.260">
    <property type="entry name" value="Galactose-binding domain-like"/>
    <property type="match status" value="2"/>
</dbReference>
<dbReference type="EMBL" id="JABFAI010000317">
    <property type="protein sequence ID" value="KAF4946468.1"/>
    <property type="molecule type" value="Genomic_DNA"/>
</dbReference>
<dbReference type="GO" id="GO:0005990">
    <property type="term" value="P:lactose catabolic process"/>
    <property type="evidence" value="ECO:0007669"/>
    <property type="project" value="TreeGrafter"/>
</dbReference>
<dbReference type="Proteomes" id="UP000604273">
    <property type="component" value="Unassembled WGS sequence"/>
</dbReference>
<organism evidence="8 9">
    <name type="scientific">Fusarium gaditjirri</name>
    <dbReference type="NCBI Taxonomy" id="282569"/>
    <lineage>
        <taxon>Eukaryota</taxon>
        <taxon>Fungi</taxon>
        <taxon>Dikarya</taxon>
        <taxon>Ascomycota</taxon>
        <taxon>Pezizomycotina</taxon>
        <taxon>Sordariomycetes</taxon>
        <taxon>Hypocreomycetidae</taxon>
        <taxon>Hypocreales</taxon>
        <taxon>Nectriaceae</taxon>
        <taxon>Fusarium</taxon>
        <taxon>Fusarium nisikadoi species complex</taxon>
    </lineage>
</organism>
<evidence type="ECO:0000313" key="8">
    <source>
        <dbReference type="EMBL" id="KAF4946468.1"/>
    </source>
</evidence>
<dbReference type="Pfam" id="PF02837">
    <property type="entry name" value="Glyco_hydro_2_N"/>
    <property type="match status" value="1"/>
</dbReference>
<dbReference type="GO" id="GO:0009341">
    <property type="term" value="C:beta-galactosidase complex"/>
    <property type="evidence" value="ECO:0007669"/>
    <property type="project" value="TreeGrafter"/>
</dbReference>
<dbReference type="InterPro" id="IPR023232">
    <property type="entry name" value="Glyco_hydro_2_AS"/>
</dbReference>
<dbReference type="InterPro" id="IPR008979">
    <property type="entry name" value="Galactose-bd-like_sf"/>
</dbReference>
<gene>
    <name evidence="8" type="ORF">FGADI_11106</name>
</gene>
<accession>A0A8H4SVG9</accession>
<comment type="catalytic activity">
    <reaction evidence="1">
        <text>Hydrolysis of terminal non-reducing beta-D-galactose residues in beta-D-galactosides.</text>
        <dbReference type="EC" id="3.2.1.23"/>
    </reaction>
</comment>
<evidence type="ECO:0000259" key="6">
    <source>
        <dbReference type="Pfam" id="PF02836"/>
    </source>
</evidence>
<protein>
    <recommendedName>
        <fullName evidence="3">beta-galactosidase</fullName>
        <ecNumber evidence="3">3.2.1.23</ecNumber>
    </recommendedName>
</protein>
<evidence type="ECO:0000313" key="9">
    <source>
        <dbReference type="Proteomes" id="UP000604273"/>
    </source>
</evidence>
<comment type="similarity">
    <text evidence="2">Belongs to the glycosyl hydrolase 2 family.</text>
</comment>
<evidence type="ECO:0000256" key="2">
    <source>
        <dbReference type="ARBA" id="ARBA00007401"/>
    </source>
</evidence>
<keyword evidence="9" id="KW-1185">Reference proteome</keyword>